<comment type="caution">
    <text evidence="1">The sequence shown here is derived from an EMBL/GenBank/DDBJ whole genome shotgun (WGS) entry which is preliminary data.</text>
</comment>
<evidence type="ECO:0000313" key="2">
    <source>
        <dbReference type="Proteomes" id="UP000530268"/>
    </source>
</evidence>
<protein>
    <submittedName>
        <fullName evidence="1">Uncharacterized protein</fullName>
    </submittedName>
</protein>
<dbReference type="AlphaFoldDB" id="A0A7W6E889"/>
<keyword evidence="2" id="KW-1185">Reference proteome</keyword>
<dbReference type="RefSeq" id="WP_184567083.1">
    <property type="nucleotide sequence ID" value="NZ_JACIEI010000013.1"/>
</dbReference>
<evidence type="ECO:0000313" key="1">
    <source>
        <dbReference type="EMBL" id="MBB3995291.1"/>
    </source>
</evidence>
<dbReference type="EMBL" id="JACIEI010000013">
    <property type="protein sequence ID" value="MBB3995291.1"/>
    <property type="molecule type" value="Genomic_DNA"/>
</dbReference>
<dbReference type="Proteomes" id="UP000530268">
    <property type="component" value="Unassembled WGS sequence"/>
</dbReference>
<sequence>MSFVKSDADVQASKDIANSVMEAVTSAPSHGVALHALMMVLTYYLATVADHGILSTSDVDAVVDDFHRFSKEKLAAEGLGAVH</sequence>
<reference evidence="1 2" key="1">
    <citation type="submission" date="2020-08" db="EMBL/GenBank/DDBJ databases">
        <title>Genomic Encyclopedia of Type Strains, Phase IV (KMG-IV): sequencing the most valuable type-strain genomes for metagenomic binning, comparative biology and taxonomic classification.</title>
        <authorList>
            <person name="Goeker M."/>
        </authorList>
    </citation>
    <scope>NUCLEOTIDE SEQUENCE [LARGE SCALE GENOMIC DNA]</scope>
    <source>
        <strain evidence="1 2">DSM 102234</strain>
    </source>
</reference>
<organism evidence="1 2">
    <name type="scientific">Sulfitobacter undariae</name>
    <dbReference type="NCBI Taxonomy" id="1563671"/>
    <lineage>
        <taxon>Bacteria</taxon>
        <taxon>Pseudomonadati</taxon>
        <taxon>Pseudomonadota</taxon>
        <taxon>Alphaproteobacteria</taxon>
        <taxon>Rhodobacterales</taxon>
        <taxon>Roseobacteraceae</taxon>
        <taxon>Sulfitobacter</taxon>
    </lineage>
</organism>
<name>A0A7W6E889_9RHOB</name>
<accession>A0A7W6E889</accession>
<gene>
    <name evidence="1" type="ORF">GGR95_002946</name>
</gene>
<proteinExistence type="predicted"/>